<evidence type="ECO:0008006" key="5">
    <source>
        <dbReference type="Google" id="ProtNLM"/>
    </source>
</evidence>
<dbReference type="PANTHER" id="PTHR46652:SF3">
    <property type="entry name" value="LEUCINE-RICH REPEAT-CONTAINING PROTEIN 9"/>
    <property type="match status" value="1"/>
</dbReference>
<evidence type="ECO:0000313" key="3">
    <source>
        <dbReference type="EMBL" id="KAJ3612707.1"/>
    </source>
</evidence>
<gene>
    <name evidence="3" type="ORF">NHX12_018965</name>
</gene>
<dbReference type="InterPro" id="IPR025875">
    <property type="entry name" value="Leu-rich_rpt_4"/>
</dbReference>
<dbReference type="InterPro" id="IPR001611">
    <property type="entry name" value="Leu-rich_rpt"/>
</dbReference>
<dbReference type="InterPro" id="IPR032675">
    <property type="entry name" value="LRR_dom_sf"/>
</dbReference>
<dbReference type="Pfam" id="PF12799">
    <property type="entry name" value="LRR_4"/>
    <property type="match status" value="1"/>
</dbReference>
<proteinExistence type="predicted"/>
<name>A0A9Q0EXZ3_9TELE</name>
<dbReference type="SUPFAM" id="SSF52058">
    <property type="entry name" value="L domain-like"/>
    <property type="match status" value="3"/>
</dbReference>
<keyword evidence="1" id="KW-0433">Leucine-rich repeat</keyword>
<evidence type="ECO:0000256" key="2">
    <source>
        <dbReference type="ARBA" id="ARBA00022737"/>
    </source>
</evidence>
<dbReference type="AlphaFoldDB" id="A0A9Q0EXZ3"/>
<evidence type="ECO:0000256" key="1">
    <source>
        <dbReference type="ARBA" id="ARBA00022614"/>
    </source>
</evidence>
<dbReference type="Proteomes" id="UP001148018">
    <property type="component" value="Unassembled WGS sequence"/>
</dbReference>
<dbReference type="EMBL" id="JANIIK010000035">
    <property type="protein sequence ID" value="KAJ3612707.1"/>
    <property type="molecule type" value="Genomic_DNA"/>
</dbReference>
<dbReference type="SMART" id="SM00369">
    <property type="entry name" value="LRR_TYP"/>
    <property type="match status" value="11"/>
</dbReference>
<dbReference type="PANTHER" id="PTHR46652">
    <property type="entry name" value="LEUCINE-RICH REPEAT AND IQ DOMAIN-CONTAINING PROTEIN 1-RELATED"/>
    <property type="match status" value="1"/>
</dbReference>
<keyword evidence="2" id="KW-0677">Repeat</keyword>
<protein>
    <recommendedName>
        <fullName evidence="5">Leucine-rich repeat-containing protein 9</fullName>
    </recommendedName>
</protein>
<reference evidence="3" key="1">
    <citation type="submission" date="2022-07" db="EMBL/GenBank/DDBJ databases">
        <title>Chromosome-level genome of Muraenolepis orangiensis.</title>
        <authorList>
            <person name="Kim J."/>
        </authorList>
    </citation>
    <scope>NUCLEOTIDE SEQUENCE</scope>
    <source>
        <strain evidence="3">KU_S4_2022</strain>
        <tissue evidence="3">Muscle</tissue>
    </source>
</reference>
<sequence length="1275" mass="143245">MTSSEKQKYISDDEVVKELCVANGISYERMPEEGSSVASLEVFFSGYPRMAVGLSLFPKLSQLTLVGQNISHIQGLECCPLLRELWVVECQLTTIDGLQSCLQLQKLYLYENQISKIENLQSQTNLQVLWLNHNCICRIEGLNNLQNLRELNVADNKIEKIGHSLDPNINIEDLNLSGNKIASFKELTFLALLPRLKALELQESQSVASPVCLLSNYATHVLYHMPGLQRLDSYDVSSRLAIVMKKIMYYNMRVHTALKHLRETQSRLTEQKETLRKPPAEQIGACSHAMKDLEWELSEIRDDGGRLSSRFRDFKASPPPILSKMEALAQRVRLCEKRLEEIEALYKKELSQATNRKENTVRFLLIELETAGNIRFENGCSTDPWFTSFHDLIHSRFSAGDYKAHGVTGLKVTGITRIHNCALRLRFQEKLHSLLADEESTFCVSQNYKRLLEYLFYVPDPDASGEENEMFRILEQGFLTAEQYKALGREAAVRLSNSLAVADQPRIKHASRQHPRSLPMSFTQGHVIVSKVFRGRSFPSREGKPVDIGSYPEADSVYRNVTAENRPRQWFVFDHELVLPECIVYFEYEGRPANPDLRAAADLPPPVDPRFLDLLNMDPVLKPRPRLIGLDERTLLKAARANVISQITVLNLHGNSLSELKEISRLSGLRRLTISFNRVTCLDDISHMPNLEFVDASHNHIASLDGWKGLGGLKHLDVRWNKLTTARDEAAVLRKHAPALLKLDTRHNPWNRPDSVRTTIVGRLVTLTHLDDVLVTEEEAVAAAGIAAGSRITQASLLANSSTGRECPRTLSLLSGAQLLCQLSPSPWPLHTTPEPGWTTMITALTLDGQGISRLANLDKLINLRWASFNDNDISKVEGLENCLGLEELSLDHNCIINMNGLSKLQRLVKLSLNDNQLHCLDASVLERLANLHFLSVENNHISSMHGIQRARALLELYIGYNRIATTRDIYQLKGLTNLIILELHGNPLVDALENYRIYMLFQLPALKALDGMGVEVTEFENAKDVFGGLLTPDMVAEKLGHYTYSDLSDLTMPACSIRMVDLTPTDLFLNLQSLNLENNNLASFSGLVDLPNIKVLCLNHNHIESILPTKSQAHQTNRQLLHNKVKSSGYGRPWPAKGSSLEPLMGSLEVLHLSHNGISNMANLQLSRLTNLKALFLQGNDISQVEGLEGLTRLRELVLDCNRIKGLGAHSLAAQSELLELHLTENRVRNLSHLEPLVALRRLFLTANKLQDISELEKLEALPSLIELSVVDNP</sequence>
<dbReference type="InterPro" id="IPR003591">
    <property type="entry name" value="Leu-rich_rpt_typical-subtyp"/>
</dbReference>
<dbReference type="Gene3D" id="3.90.228.10">
    <property type="match status" value="1"/>
</dbReference>
<accession>A0A9Q0EXZ3</accession>
<keyword evidence="4" id="KW-1185">Reference proteome</keyword>
<comment type="caution">
    <text evidence="3">The sequence shown here is derived from an EMBL/GenBank/DDBJ whole genome shotgun (WGS) entry which is preliminary data.</text>
</comment>
<dbReference type="PROSITE" id="PS51450">
    <property type="entry name" value="LRR"/>
    <property type="match status" value="11"/>
</dbReference>
<dbReference type="Pfam" id="PF13855">
    <property type="entry name" value="LRR_8"/>
    <property type="match status" value="1"/>
</dbReference>
<organism evidence="3 4">
    <name type="scientific">Muraenolepis orangiensis</name>
    <name type="common">Patagonian moray cod</name>
    <dbReference type="NCBI Taxonomy" id="630683"/>
    <lineage>
        <taxon>Eukaryota</taxon>
        <taxon>Metazoa</taxon>
        <taxon>Chordata</taxon>
        <taxon>Craniata</taxon>
        <taxon>Vertebrata</taxon>
        <taxon>Euteleostomi</taxon>
        <taxon>Actinopterygii</taxon>
        <taxon>Neopterygii</taxon>
        <taxon>Teleostei</taxon>
        <taxon>Neoteleostei</taxon>
        <taxon>Acanthomorphata</taxon>
        <taxon>Zeiogadaria</taxon>
        <taxon>Gadariae</taxon>
        <taxon>Gadiformes</taxon>
        <taxon>Muraenolepidoidei</taxon>
        <taxon>Muraenolepididae</taxon>
        <taxon>Muraenolepis</taxon>
    </lineage>
</organism>
<dbReference type="OrthoDB" id="1517790at2759"/>
<dbReference type="Gene3D" id="3.80.10.10">
    <property type="entry name" value="Ribonuclease Inhibitor"/>
    <property type="match status" value="7"/>
</dbReference>
<evidence type="ECO:0000313" key="4">
    <source>
        <dbReference type="Proteomes" id="UP001148018"/>
    </source>
</evidence>
<feature type="non-terminal residue" evidence="3">
    <location>
        <position position="1"/>
    </location>
</feature>
<dbReference type="SMART" id="SM00365">
    <property type="entry name" value="LRR_SD22"/>
    <property type="match status" value="15"/>
</dbReference>
<dbReference type="InterPro" id="IPR050836">
    <property type="entry name" value="SDS22/Internalin_LRR"/>
</dbReference>